<dbReference type="RefSeq" id="WP_093032647.1">
    <property type="nucleotide sequence ID" value="NZ_FNNZ01000011.1"/>
</dbReference>
<dbReference type="EMBL" id="FNNZ01000011">
    <property type="protein sequence ID" value="SDW96374.1"/>
    <property type="molecule type" value="Genomic_DNA"/>
</dbReference>
<organism evidence="1 2">
    <name type="scientific">Thiocapsa roseopersicina</name>
    <dbReference type="NCBI Taxonomy" id="1058"/>
    <lineage>
        <taxon>Bacteria</taxon>
        <taxon>Pseudomonadati</taxon>
        <taxon>Pseudomonadota</taxon>
        <taxon>Gammaproteobacteria</taxon>
        <taxon>Chromatiales</taxon>
        <taxon>Chromatiaceae</taxon>
        <taxon>Thiocapsa</taxon>
    </lineage>
</organism>
<sequence length="106" mass="12112">MKCAMLVTGNGPIVIVTSYNSLENPDLLERLKDKGIPKFLAYEIPMELAQERYKGHFKKVMNGFTESDSLRVLDHNGHRAFNLFTWAELGTPLAHESPLDDLYHQH</sequence>
<evidence type="ECO:0000313" key="2">
    <source>
        <dbReference type="Proteomes" id="UP000198816"/>
    </source>
</evidence>
<keyword evidence="2" id="KW-1185">Reference proteome</keyword>
<proteinExistence type="predicted"/>
<evidence type="ECO:0000313" key="1">
    <source>
        <dbReference type="EMBL" id="SDW96374.1"/>
    </source>
</evidence>
<reference evidence="2" key="1">
    <citation type="submission" date="2016-10" db="EMBL/GenBank/DDBJ databases">
        <authorList>
            <person name="Varghese N."/>
            <person name="Submissions S."/>
        </authorList>
    </citation>
    <scope>NUCLEOTIDE SEQUENCE [LARGE SCALE GENOMIC DNA]</scope>
    <source>
        <strain evidence="2">DSM 217</strain>
    </source>
</reference>
<dbReference type="AlphaFoldDB" id="A0A1H2XV95"/>
<dbReference type="OrthoDB" id="5420735at2"/>
<accession>A0A1H2XV95</accession>
<protein>
    <submittedName>
        <fullName evidence="1">Uncharacterized protein</fullName>
    </submittedName>
</protein>
<name>A0A1H2XV95_THIRO</name>
<dbReference type="Proteomes" id="UP000198816">
    <property type="component" value="Unassembled WGS sequence"/>
</dbReference>
<gene>
    <name evidence="1" type="ORF">SAMN05421783_111114</name>
</gene>